<name>A0A370FYI4_GLULI</name>
<feature type="transmembrane region" description="Helical" evidence="1">
    <location>
        <begin position="54"/>
        <end position="76"/>
    </location>
</feature>
<evidence type="ECO:0000313" key="4">
    <source>
        <dbReference type="Proteomes" id="UP000254958"/>
    </source>
</evidence>
<evidence type="ECO:0000313" key="5">
    <source>
        <dbReference type="Proteomes" id="UP000562982"/>
    </source>
</evidence>
<keyword evidence="1" id="KW-0812">Transmembrane</keyword>
<evidence type="ECO:0000256" key="1">
    <source>
        <dbReference type="SAM" id="Phobius"/>
    </source>
</evidence>
<protein>
    <submittedName>
        <fullName evidence="3">Uncharacterized protein</fullName>
    </submittedName>
</protein>
<feature type="transmembrane region" description="Helical" evidence="1">
    <location>
        <begin position="238"/>
        <end position="263"/>
    </location>
</feature>
<dbReference type="OrthoDB" id="1039148at2"/>
<reference evidence="3 4" key="1">
    <citation type="submission" date="2018-07" db="EMBL/GenBank/DDBJ databases">
        <title>Genomic Encyclopedia of Type Strains, Phase IV (KMG-IV): sequencing the most valuable type-strain genomes for metagenomic binning, comparative biology and taxonomic classification.</title>
        <authorList>
            <person name="Goeker M."/>
        </authorList>
    </citation>
    <scope>NUCLEOTIDE SEQUENCE [LARGE SCALE GENOMIC DNA]</scope>
    <source>
        <strain evidence="3 4">DSM 5603</strain>
    </source>
</reference>
<feature type="transmembrane region" description="Helical" evidence="1">
    <location>
        <begin position="96"/>
        <end position="119"/>
    </location>
</feature>
<evidence type="ECO:0000313" key="3">
    <source>
        <dbReference type="EMBL" id="RDI34182.1"/>
    </source>
</evidence>
<comment type="caution">
    <text evidence="3">The sequence shown here is derived from an EMBL/GenBank/DDBJ whole genome shotgun (WGS) entry which is preliminary data.</text>
</comment>
<dbReference type="AlphaFoldDB" id="A0A370FYI4"/>
<dbReference type="Proteomes" id="UP000562982">
    <property type="component" value="Unassembled WGS sequence"/>
</dbReference>
<feature type="transmembrane region" description="Helical" evidence="1">
    <location>
        <begin position="20"/>
        <end position="42"/>
    </location>
</feature>
<reference evidence="2 5" key="2">
    <citation type="submission" date="2020-04" db="EMBL/GenBank/DDBJ databases">
        <title>Description of novel Gluconacetobacter.</title>
        <authorList>
            <person name="Sombolestani A."/>
        </authorList>
    </citation>
    <scope>NUCLEOTIDE SEQUENCE [LARGE SCALE GENOMIC DNA]</scope>
    <source>
        <strain evidence="2 5">LMG 1382</strain>
    </source>
</reference>
<evidence type="ECO:0000313" key="2">
    <source>
        <dbReference type="EMBL" id="MBB2188206.1"/>
    </source>
</evidence>
<dbReference type="EMBL" id="JABEQI010000016">
    <property type="protein sequence ID" value="MBB2188206.1"/>
    <property type="molecule type" value="Genomic_DNA"/>
</dbReference>
<keyword evidence="4" id="KW-1185">Reference proteome</keyword>
<sequence>MNTMQLSPQTLSIARQWRKWKAGPVLFFISALFLAANLLYLVALSYPQPFNEIAVYRIIFGMVLTGFSGAALWYGWRFFSRFFDGDSQSKRGVFGGLFRFLALGVLLSIVCFGIQALLVSQMTRSMATRAVGNPSMRGTVSAYITPGLEDPQNPHVSPPSDIAVRSLANLLSVTNFPLPFNASPDEPWTALLSGPRSDINIGPFIAFCTAQAAQRHDRHGSCLTNGYNNVLGGMIVSFFFIQVAWVCALACLFSLVRACFLWFRPVTRLPGITSALIVFAIGLAFYEIPAHSNSGSTIDGILASSVSGDHAPFVSLFVTTIGRAEIHVISWLAPLASLLPGLT</sequence>
<accession>A0A370FYI4</accession>
<keyword evidence="1" id="KW-0472">Membrane</keyword>
<dbReference type="Proteomes" id="UP000254958">
    <property type="component" value="Unassembled WGS sequence"/>
</dbReference>
<feature type="transmembrane region" description="Helical" evidence="1">
    <location>
        <begin position="269"/>
        <end position="286"/>
    </location>
</feature>
<dbReference type="EMBL" id="QQAW01000016">
    <property type="protein sequence ID" value="RDI34182.1"/>
    <property type="molecule type" value="Genomic_DNA"/>
</dbReference>
<gene>
    <name evidence="3" type="ORF">C7453_11644</name>
    <name evidence="2" type="ORF">HLH32_17870</name>
</gene>
<proteinExistence type="predicted"/>
<dbReference type="RefSeq" id="WP_141289074.1">
    <property type="nucleotide sequence ID" value="NZ_BJMI01000026.1"/>
</dbReference>
<organism evidence="3 4">
    <name type="scientific">Gluconacetobacter liquefaciens</name>
    <name type="common">Acetobacter liquefaciens</name>
    <dbReference type="NCBI Taxonomy" id="89584"/>
    <lineage>
        <taxon>Bacteria</taxon>
        <taxon>Pseudomonadati</taxon>
        <taxon>Pseudomonadota</taxon>
        <taxon>Alphaproteobacteria</taxon>
        <taxon>Acetobacterales</taxon>
        <taxon>Acetobacteraceae</taxon>
        <taxon>Gluconacetobacter</taxon>
    </lineage>
</organism>
<keyword evidence="1" id="KW-1133">Transmembrane helix</keyword>